<dbReference type="Pfam" id="PF06080">
    <property type="entry name" value="DUF938"/>
    <property type="match status" value="1"/>
</dbReference>
<dbReference type="Proteomes" id="UP000306050">
    <property type="component" value="Chromosome SGRAM_22"/>
</dbReference>
<dbReference type="SUPFAM" id="SSF53335">
    <property type="entry name" value="S-adenosyl-L-methionine-dependent methyltransferases"/>
    <property type="match status" value="1"/>
</dbReference>
<keyword evidence="4" id="KW-1185">Reference proteome</keyword>
<comment type="similarity">
    <text evidence="1">Belongs to the UPF0585 family.</text>
</comment>
<feature type="compositionally biased region" description="Polar residues" evidence="2">
    <location>
        <begin position="1"/>
        <end position="24"/>
    </location>
</feature>
<dbReference type="EMBL" id="SRRM01000014">
    <property type="protein sequence ID" value="TKY87230.1"/>
    <property type="molecule type" value="Genomic_DNA"/>
</dbReference>
<accession>A0A4U7KS12</accession>
<organism evidence="3 4">
    <name type="scientific">Sporisorium graminicola</name>
    <dbReference type="NCBI Taxonomy" id="280036"/>
    <lineage>
        <taxon>Eukaryota</taxon>
        <taxon>Fungi</taxon>
        <taxon>Dikarya</taxon>
        <taxon>Basidiomycota</taxon>
        <taxon>Ustilaginomycotina</taxon>
        <taxon>Ustilaginomycetes</taxon>
        <taxon>Ustilaginales</taxon>
        <taxon>Ustilaginaceae</taxon>
        <taxon>Sporisorium</taxon>
    </lineage>
</organism>
<feature type="region of interest" description="Disordered" evidence="2">
    <location>
        <begin position="1"/>
        <end position="31"/>
    </location>
</feature>
<proteinExistence type="inferred from homology"/>
<comment type="caution">
    <text evidence="3">The sequence shown here is derived from an EMBL/GenBank/DDBJ whole genome shotgun (WGS) entry which is preliminary data.</text>
</comment>
<dbReference type="PANTHER" id="PTHR20974:SF0">
    <property type="entry name" value="UPF0585 PROTEIN CG18661"/>
    <property type="match status" value="1"/>
</dbReference>
<dbReference type="InterPro" id="IPR029063">
    <property type="entry name" value="SAM-dependent_MTases_sf"/>
</dbReference>
<dbReference type="KEGG" id="sgra:EX895_003907"/>
<dbReference type="PANTHER" id="PTHR20974">
    <property type="entry name" value="UPF0585 PROTEIN CG18661"/>
    <property type="match status" value="1"/>
</dbReference>
<dbReference type="GeneID" id="40726802"/>
<evidence type="ECO:0008006" key="5">
    <source>
        <dbReference type="Google" id="ProtNLM"/>
    </source>
</evidence>
<evidence type="ECO:0000256" key="1">
    <source>
        <dbReference type="ARBA" id="ARBA00008308"/>
    </source>
</evidence>
<dbReference type="RefSeq" id="XP_029739215.1">
    <property type="nucleotide sequence ID" value="XM_029884505.1"/>
</dbReference>
<dbReference type="OrthoDB" id="10258744at2759"/>
<reference evidence="3 4" key="1">
    <citation type="submission" date="2019-05" db="EMBL/GenBank/DDBJ databases">
        <title>Sporisorium graminicola CBS 10092 draft sequencing and annotation.</title>
        <authorList>
            <person name="Solano-Gonzalez S."/>
            <person name="Caddick M.X."/>
            <person name="Darby A."/>
        </authorList>
    </citation>
    <scope>NUCLEOTIDE SEQUENCE [LARGE SCALE GENOMIC DNA]</scope>
    <source>
        <strain evidence="3 4">CBS 10092</strain>
    </source>
</reference>
<sequence>MTAANTTSAPQPDSKYRSSWSQPGSAERNAQPIAQALSSLLSSAATTSSSPRRPVVLEVASGFGHQICAIASAYPHCRFHPSEADAYLRSEIDTRSADLPNIAKAEPLDLLSQNDWRTLVHNIAGETQSSTPASEEDQGLFDGVIACNLLHIAPWSVTESLFSHLDPRVSYVTQQGYRNLLSLRNGWIAVYGAFNENGAFTSEGNAKFDADIRGRDPEFGLRDVQTELVPLAARHGYELTDRIDMPAGNLLLVFRVRKE</sequence>
<evidence type="ECO:0000256" key="2">
    <source>
        <dbReference type="SAM" id="MobiDB-lite"/>
    </source>
</evidence>
<gene>
    <name evidence="3" type="ORF">EX895_003907</name>
</gene>
<protein>
    <recommendedName>
        <fullName evidence="5">DUF938 domain-containing protein</fullName>
    </recommendedName>
</protein>
<name>A0A4U7KS12_9BASI</name>
<dbReference type="InterPro" id="IPR010342">
    <property type="entry name" value="DUF938"/>
</dbReference>
<evidence type="ECO:0000313" key="4">
    <source>
        <dbReference type="Proteomes" id="UP000306050"/>
    </source>
</evidence>
<dbReference type="AlphaFoldDB" id="A0A4U7KS12"/>
<evidence type="ECO:0000313" key="3">
    <source>
        <dbReference type="EMBL" id="TKY87230.1"/>
    </source>
</evidence>